<proteinExistence type="predicted"/>
<feature type="region of interest" description="Disordered" evidence="1">
    <location>
        <begin position="1"/>
        <end position="61"/>
    </location>
</feature>
<dbReference type="EMBL" id="JADCNL010000007">
    <property type="protein sequence ID" value="KAG0473261.1"/>
    <property type="molecule type" value="Genomic_DNA"/>
</dbReference>
<evidence type="ECO:0000313" key="3">
    <source>
        <dbReference type="Proteomes" id="UP000636800"/>
    </source>
</evidence>
<organism evidence="2 3">
    <name type="scientific">Vanilla planifolia</name>
    <name type="common">Vanilla</name>
    <dbReference type="NCBI Taxonomy" id="51239"/>
    <lineage>
        <taxon>Eukaryota</taxon>
        <taxon>Viridiplantae</taxon>
        <taxon>Streptophyta</taxon>
        <taxon>Embryophyta</taxon>
        <taxon>Tracheophyta</taxon>
        <taxon>Spermatophyta</taxon>
        <taxon>Magnoliopsida</taxon>
        <taxon>Liliopsida</taxon>
        <taxon>Asparagales</taxon>
        <taxon>Orchidaceae</taxon>
        <taxon>Vanilloideae</taxon>
        <taxon>Vanilleae</taxon>
        <taxon>Vanilla</taxon>
    </lineage>
</organism>
<reference evidence="2 3" key="1">
    <citation type="journal article" date="2020" name="Nat. Food">
        <title>A phased Vanilla planifolia genome enables genetic improvement of flavour and production.</title>
        <authorList>
            <person name="Hasing T."/>
            <person name="Tang H."/>
            <person name="Brym M."/>
            <person name="Khazi F."/>
            <person name="Huang T."/>
            <person name="Chambers A.H."/>
        </authorList>
    </citation>
    <scope>NUCLEOTIDE SEQUENCE [LARGE SCALE GENOMIC DNA]</scope>
    <source>
        <tissue evidence="2">Leaf</tissue>
    </source>
</reference>
<dbReference type="AlphaFoldDB" id="A0A835UVH8"/>
<evidence type="ECO:0000256" key="1">
    <source>
        <dbReference type="SAM" id="MobiDB-lite"/>
    </source>
</evidence>
<accession>A0A835UVH8</accession>
<sequence length="61" mass="6303">MKKAVAKLPKKALTTCTATRPEMIRKSSRKPGPALSPGAIISESNAGTKVVANGDDPEGLL</sequence>
<evidence type="ECO:0000313" key="2">
    <source>
        <dbReference type="EMBL" id="KAG0473261.1"/>
    </source>
</evidence>
<comment type="caution">
    <text evidence="2">The sequence shown here is derived from an EMBL/GenBank/DDBJ whole genome shotgun (WGS) entry which is preliminary data.</text>
</comment>
<dbReference type="Proteomes" id="UP000636800">
    <property type="component" value="Chromosome 7"/>
</dbReference>
<dbReference type="OrthoDB" id="1918928at2759"/>
<name>A0A835UVH8_VANPL</name>
<gene>
    <name evidence="2" type="ORF">HPP92_015118</name>
</gene>
<protein>
    <submittedName>
        <fullName evidence="2">Uncharacterized protein</fullName>
    </submittedName>
</protein>
<keyword evidence="3" id="KW-1185">Reference proteome</keyword>
<feature type="compositionally biased region" description="Basic residues" evidence="1">
    <location>
        <begin position="1"/>
        <end position="10"/>
    </location>
</feature>